<dbReference type="AlphaFoldDB" id="A0A1N7SUE8"/>
<dbReference type="Gene3D" id="2.130.10.10">
    <property type="entry name" value="YVTN repeat-like/Quinoprotein amine dehydrogenase"/>
    <property type="match status" value="1"/>
</dbReference>
<organism evidence="1 2">
    <name type="scientific">Paraburkholderia piptadeniae</name>
    <dbReference type="NCBI Taxonomy" id="1701573"/>
    <lineage>
        <taxon>Bacteria</taxon>
        <taxon>Pseudomonadati</taxon>
        <taxon>Pseudomonadota</taxon>
        <taxon>Betaproteobacteria</taxon>
        <taxon>Burkholderiales</taxon>
        <taxon>Burkholderiaceae</taxon>
        <taxon>Paraburkholderia</taxon>
    </lineage>
</organism>
<dbReference type="SUPFAM" id="SSF51004">
    <property type="entry name" value="C-terminal (heme d1) domain of cytochrome cd1-nitrite reductase"/>
    <property type="match status" value="1"/>
</dbReference>
<sequence length="101" mass="11646">MQTRHSAASRDDLTRIHRWSDDMLIVTNYGERSLSLVNPDTLEETDHVPMSARAIALSFDHARGIAFVLQDDDRVGLFDTQTRRFEAYIRTQREPDVSKVI</sequence>
<gene>
    <name evidence="1" type="ORF">BN2476_990005</name>
</gene>
<proteinExistence type="predicted"/>
<evidence type="ECO:0000313" key="1">
    <source>
        <dbReference type="EMBL" id="SIT51027.1"/>
    </source>
</evidence>
<protein>
    <submittedName>
        <fullName evidence="1">Uncharacterized protein</fullName>
    </submittedName>
</protein>
<keyword evidence="2" id="KW-1185">Reference proteome</keyword>
<accession>A0A1N7SUE8</accession>
<dbReference type="Proteomes" id="UP000195569">
    <property type="component" value="Unassembled WGS sequence"/>
</dbReference>
<reference evidence="1" key="1">
    <citation type="submission" date="2016-12" db="EMBL/GenBank/DDBJ databases">
        <authorList>
            <person name="Moulin L."/>
        </authorList>
    </citation>
    <scope>NUCLEOTIDE SEQUENCE [LARGE SCALE GENOMIC DNA]</scope>
    <source>
        <strain evidence="1">STM 7183</strain>
    </source>
</reference>
<evidence type="ECO:0000313" key="2">
    <source>
        <dbReference type="Proteomes" id="UP000195569"/>
    </source>
</evidence>
<dbReference type="InterPro" id="IPR015943">
    <property type="entry name" value="WD40/YVTN_repeat-like_dom_sf"/>
</dbReference>
<name>A0A1N7SUE8_9BURK</name>
<comment type="caution">
    <text evidence="1">The sequence shown here is derived from an EMBL/GenBank/DDBJ whole genome shotgun (WGS) entry which is preliminary data.</text>
</comment>
<dbReference type="EMBL" id="CYGY02000099">
    <property type="protein sequence ID" value="SIT51027.1"/>
    <property type="molecule type" value="Genomic_DNA"/>
</dbReference>
<dbReference type="InterPro" id="IPR011048">
    <property type="entry name" value="Haem_d1_sf"/>
</dbReference>